<feature type="non-terminal residue" evidence="1">
    <location>
        <position position="1"/>
    </location>
</feature>
<comment type="caution">
    <text evidence="1">The sequence shown here is derived from an EMBL/GenBank/DDBJ whole genome shotgun (WGS) entry which is preliminary data.</text>
</comment>
<dbReference type="EMBL" id="BTSX01000001">
    <property type="protein sequence ID" value="GMS78732.1"/>
    <property type="molecule type" value="Genomic_DNA"/>
</dbReference>
<name>A0AAV5S754_9BILA</name>
<feature type="non-terminal residue" evidence="1">
    <location>
        <position position="137"/>
    </location>
</feature>
<dbReference type="AlphaFoldDB" id="A0AAV5S754"/>
<sequence length="137" mass="15031">IGLCGSVVCTTECCAINTTPDSIFYLYSLIVSLSLQLDELLGDEGLSVPDECISHRSDPVVLRLQNLDQLADLLLASCLQVDRGHLEASEHIPCDESRHEILTIRRVQRVSKSVKVVGLKGAHVCQRTRAGNGCHFF</sequence>
<reference evidence="1" key="1">
    <citation type="submission" date="2023-10" db="EMBL/GenBank/DDBJ databases">
        <title>Genome assembly of Pristionchus species.</title>
        <authorList>
            <person name="Yoshida K."/>
            <person name="Sommer R.J."/>
        </authorList>
    </citation>
    <scope>NUCLEOTIDE SEQUENCE</scope>
    <source>
        <strain evidence="1">RS0144</strain>
    </source>
</reference>
<keyword evidence="2" id="KW-1185">Reference proteome</keyword>
<evidence type="ECO:0000313" key="2">
    <source>
        <dbReference type="Proteomes" id="UP001432027"/>
    </source>
</evidence>
<dbReference type="Proteomes" id="UP001432027">
    <property type="component" value="Unassembled WGS sequence"/>
</dbReference>
<protein>
    <submittedName>
        <fullName evidence="1">Uncharacterized protein</fullName>
    </submittedName>
</protein>
<organism evidence="1 2">
    <name type="scientific">Pristionchus entomophagus</name>
    <dbReference type="NCBI Taxonomy" id="358040"/>
    <lineage>
        <taxon>Eukaryota</taxon>
        <taxon>Metazoa</taxon>
        <taxon>Ecdysozoa</taxon>
        <taxon>Nematoda</taxon>
        <taxon>Chromadorea</taxon>
        <taxon>Rhabditida</taxon>
        <taxon>Rhabditina</taxon>
        <taxon>Diplogasteromorpha</taxon>
        <taxon>Diplogasteroidea</taxon>
        <taxon>Neodiplogasteridae</taxon>
        <taxon>Pristionchus</taxon>
    </lineage>
</organism>
<accession>A0AAV5S754</accession>
<gene>
    <name evidence="1" type="ORF">PENTCL1PPCAC_907</name>
</gene>
<evidence type="ECO:0000313" key="1">
    <source>
        <dbReference type="EMBL" id="GMS78732.1"/>
    </source>
</evidence>
<proteinExistence type="predicted"/>